<protein>
    <submittedName>
        <fullName evidence="1">Uncharacterized protein</fullName>
    </submittedName>
</protein>
<evidence type="ECO:0000313" key="1">
    <source>
        <dbReference type="EMBL" id="KKL56280.1"/>
    </source>
</evidence>
<dbReference type="EMBL" id="LAZR01030549">
    <property type="protein sequence ID" value="KKL56280.1"/>
    <property type="molecule type" value="Genomic_DNA"/>
</dbReference>
<dbReference type="AlphaFoldDB" id="A0A0F9FGC6"/>
<organism evidence="1">
    <name type="scientific">marine sediment metagenome</name>
    <dbReference type="NCBI Taxonomy" id="412755"/>
    <lineage>
        <taxon>unclassified sequences</taxon>
        <taxon>metagenomes</taxon>
        <taxon>ecological metagenomes</taxon>
    </lineage>
</organism>
<dbReference type="SUPFAM" id="SSF51621">
    <property type="entry name" value="Phosphoenolpyruvate/pyruvate domain"/>
    <property type="match status" value="1"/>
</dbReference>
<accession>A0A0F9FGC6</accession>
<gene>
    <name evidence="1" type="ORF">LCGC14_2246950</name>
</gene>
<dbReference type="Gene3D" id="3.20.20.60">
    <property type="entry name" value="Phosphoenolpyruvate-binding domains"/>
    <property type="match status" value="1"/>
</dbReference>
<dbReference type="InterPro" id="IPR015813">
    <property type="entry name" value="Pyrv/PenolPyrv_kinase-like_dom"/>
</dbReference>
<comment type="caution">
    <text evidence="1">The sequence shown here is derived from an EMBL/GenBank/DDBJ whole genome shotgun (WGS) entry which is preliminary data.</text>
</comment>
<dbReference type="InterPro" id="IPR040442">
    <property type="entry name" value="Pyrv_kinase-like_dom_sf"/>
</dbReference>
<proteinExistence type="predicted"/>
<feature type="non-terminal residue" evidence="1">
    <location>
        <position position="27"/>
    </location>
</feature>
<sequence>MRKTKIICTIGPVSESFEMLEKMAKAG</sequence>
<reference evidence="1" key="1">
    <citation type="journal article" date="2015" name="Nature">
        <title>Complex archaea that bridge the gap between prokaryotes and eukaryotes.</title>
        <authorList>
            <person name="Spang A."/>
            <person name="Saw J.H."/>
            <person name="Jorgensen S.L."/>
            <person name="Zaremba-Niedzwiedzka K."/>
            <person name="Martijn J."/>
            <person name="Lind A.E."/>
            <person name="van Eijk R."/>
            <person name="Schleper C."/>
            <person name="Guy L."/>
            <person name="Ettema T.J."/>
        </authorList>
    </citation>
    <scope>NUCLEOTIDE SEQUENCE</scope>
</reference>
<name>A0A0F9FGC6_9ZZZZ</name>
<dbReference type="GO" id="GO:0003824">
    <property type="term" value="F:catalytic activity"/>
    <property type="evidence" value="ECO:0007669"/>
    <property type="project" value="InterPro"/>
</dbReference>